<dbReference type="KEGG" id="psuu:Psuf_084780"/>
<dbReference type="EMBL" id="AP022871">
    <property type="protein sequence ID" value="BCB91165.1"/>
    <property type="molecule type" value="Genomic_DNA"/>
</dbReference>
<feature type="region of interest" description="Disordered" evidence="1">
    <location>
        <begin position="1"/>
        <end position="67"/>
    </location>
</feature>
<proteinExistence type="predicted"/>
<organism evidence="2 3">
    <name type="scientific">Phytohabitans suffuscus</name>
    <dbReference type="NCBI Taxonomy" id="624315"/>
    <lineage>
        <taxon>Bacteria</taxon>
        <taxon>Bacillati</taxon>
        <taxon>Actinomycetota</taxon>
        <taxon>Actinomycetes</taxon>
        <taxon>Micromonosporales</taxon>
        <taxon>Micromonosporaceae</taxon>
    </lineage>
</organism>
<dbReference type="AlphaFoldDB" id="A0A6F8YYB8"/>
<dbReference type="Proteomes" id="UP000503011">
    <property type="component" value="Chromosome"/>
</dbReference>
<evidence type="ECO:0000256" key="1">
    <source>
        <dbReference type="SAM" id="MobiDB-lite"/>
    </source>
</evidence>
<evidence type="ECO:0000313" key="3">
    <source>
        <dbReference type="Proteomes" id="UP000503011"/>
    </source>
</evidence>
<accession>A0A6F8YYB8</accession>
<protein>
    <submittedName>
        <fullName evidence="2">Uncharacterized protein</fullName>
    </submittedName>
</protein>
<gene>
    <name evidence="2" type="ORF">Psuf_084780</name>
</gene>
<reference evidence="2 3" key="2">
    <citation type="submission" date="2020-03" db="EMBL/GenBank/DDBJ databases">
        <authorList>
            <person name="Ichikawa N."/>
            <person name="Kimura A."/>
            <person name="Kitahashi Y."/>
            <person name="Uohara A."/>
        </authorList>
    </citation>
    <scope>NUCLEOTIDE SEQUENCE [LARGE SCALE GENOMIC DNA]</scope>
    <source>
        <strain evidence="2 3">NBRC 105367</strain>
    </source>
</reference>
<evidence type="ECO:0000313" key="2">
    <source>
        <dbReference type="EMBL" id="BCB91165.1"/>
    </source>
</evidence>
<sequence>MCRGGRGGREDRGGGREQERERRGQRTAERGGEGAHRNIITAARCRNKTRPKREEPDDLARTRTGPVGRFRRIVVRIGPYEGGFIPRSAAIAPPRHIAPARLSRGPHAPAGTAAAGGSPGLADFPDLHCRLRAPSPNRPGVGVPAARPGRAGP</sequence>
<feature type="compositionally biased region" description="Basic and acidic residues" evidence="1">
    <location>
        <begin position="52"/>
        <end position="61"/>
    </location>
</feature>
<keyword evidence="3" id="KW-1185">Reference proteome</keyword>
<feature type="region of interest" description="Disordered" evidence="1">
    <location>
        <begin position="100"/>
        <end position="153"/>
    </location>
</feature>
<name>A0A6F8YYB8_9ACTN</name>
<feature type="compositionally biased region" description="Basic and acidic residues" evidence="1">
    <location>
        <begin position="7"/>
        <end position="36"/>
    </location>
</feature>
<reference evidence="2 3" key="1">
    <citation type="submission" date="2020-03" db="EMBL/GenBank/DDBJ databases">
        <title>Whole genome shotgun sequence of Phytohabitans suffuscus NBRC 105367.</title>
        <authorList>
            <person name="Komaki H."/>
            <person name="Tamura T."/>
        </authorList>
    </citation>
    <scope>NUCLEOTIDE SEQUENCE [LARGE SCALE GENOMIC DNA]</scope>
    <source>
        <strain evidence="2 3">NBRC 105367</strain>
    </source>
</reference>
<feature type="compositionally biased region" description="Low complexity" evidence="1">
    <location>
        <begin position="100"/>
        <end position="122"/>
    </location>
</feature>